<evidence type="ECO:0000313" key="3">
    <source>
        <dbReference type="Proteomes" id="UP000292685"/>
    </source>
</evidence>
<proteinExistence type="predicted"/>
<dbReference type="SUPFAM" id="SSF51569">
    <property type="entry name" value="Aldolase"/>
    <property type="match status" value="1"/>
</dbReference>
<organism evidence="2 3">
    <name type="scientific">Zhihengliuella halotolerans</name>
    <dbReference type="NCBI Taxonomy" id="370736"/>
    <lineage>
        <taxon>Bacteria</taxon>
        <taxon>Bacillati</taxon>
        <taxon>Actinomycetota</taxon>
        <taxon>Actinomycetes</taxon>
        <taxon>Micrococcales</taxon>
        <taxon>Micrococcaceae</taxon>
        <taxon>Zhihengliuella</taxon>
    </lineage>
</organism>
<dbReference type="RefSeq" id="WP_102160932.1">
    <property type="nucleotide sequence ID" value="NZ_PGGT01000064.1"/>
</dbReference>
<dbReference type="AlphaFoldDB" id="A0A4Q8A989"/>
<dbReference type="InterPro" id="IPR054574">
    <property type="entry name" value="Cgl0159_dom"/>
</dbReference>
<dbReference type="Proteomes" id="UP000292685">
    <property type="component" value="Unassembled WGS sequence"/>
</dbReference>
<keyword evidence="3" id="KW-1185">Reference proteome</keyword>
<gene>
    <name evidence="2" type="ORF">EV380_0181</name>
</gene>
<comment type="caution">
    <text evidence="2">The sequence shown here is derived from an EMBL/GenBank/DDBJ whole genome shotgun (WGS) entry which is preliminary data.</text>
</comment>
<dbReference type="OrthoDB" id="3726202at2"/>
<reference evidence="2 3" key="1">
    <citation type="submission" date="2019-02" db="EMBL/GenBank/DDBJ databases">
        <title>Sequencing the genomes of 1000 actinobacteria strains.</title>
        <authorList>
            <person name="Klenk H.-P."/>
        </authorList>
    </citation>
    <scope>NUCLEOTIDE SEQUENCE [LARGE SCALE GENOMIC DNA]</scope>
    <source>
        <strain evidence="2 3">DSM 17364</strain>
    </source>
</reference>
<accession>A0A4Q8A989</accession>
<dbReference type="EMBL" id="SHLA01000001">
    <property type="protein sequence ID" value="RZU60637.1"/>
    <property type="molecule type" value="Genomic_DNA"/>
</dbReference>
<protein>
    <recommendedName>
        <fullName evidence="1">Cgl0159-like domain-containing protein</fullName>
    </recommendedName>
</protein>
<evidence type="ECO:0000259" key="1">
    <source>
        <dbReference type="Pfam" id="PF22649"/>
    </source>
</evidence>
<dbReference type="InterPro" id="IPR013785">
    <property type="entry name" value="Aldolase_TIM"/>
</dbReference>
<name>A0A4Q8A989_9MICC</name>
<sequence>MSRTEIDPADPRRYEFLTRIRLEDPQAVARAATARRRHPGPKLGEQNFIVAADHTARGAMGAQGNPTAMNDRRELLDRMQQALANPAVDGVLASPDIMDDLLLLGALEGKLLFGSMNRGGLAGFVNEFDDRFTGHTAQSLADLGADGGKMLTRIAYDDPATASLLEDTSHAIDELTAHGLISMVEPFLSQRVEGRARNDLTPDAVIKSVAIASGLGASSAHKWMKLPVVDEMERVMASTTMPTVLLGGDPSSRPDEVFATWGAALALPGVQGLTVGRTLLYPADGDVEGAVAAAASLLRRTAQNESEMENAS</sequence>
<feature type="domain" description="Cgl0159-like" evidence="1">
    <location>
        <begin position="47"/>
        <end position="295"/>
    </location>
</feature>
<dbReference type="Gene3D" id="3.20.20.70">
    <property type="entry name" value="Aldolase class I"/>
    <property type="match status" value="1"/>
</dbReference>
<dbReference type="Pfam" id="PF22649">
    <property type="entry name" value="Cgl0159"/>
    <property type="match status" value="1"/>
</dbReference>
<evidence type="ECO:0000313" key="2">
    <source>
        <dbReference type="EMBL" id="RZU60637.1"/>
    </source>
</evidence>